<name>A0ABU9HYR6_9FLAO</name>
<evidence type="ECO:0000313" key="5">
    <source>
        <dbReference type="Proteomes" id="UP001464555"/>
    </source>
</evidence>
<accession>A0ABU9HYR6</accession>
<evidence type="ECO:0000259" key="3">
    <source>
        <dbReference type="Pfam" id="PF13505"/>
    </source>
</evidence>
<gene>
    <name evidence="4" type="ORF">AAEO56_13635</name>
</gene>
<dbReference type="RefSeq" id="WP_341697627.1">
    <property type="nucleotide sequence ID" value="NZ_JBBYHR010000008.1"/>
</dbReference>
<dbReference type="Gene3D" id="2.40.160.20">
    <property type="match status" value="1"/>
</dbReference>
<feature type="domain" description="Outer membrane protein beta-barrel" evidence="3">
    <location>
        <begin position="8"/>
        <end position="188"/>
    </location>
</feature>
<evidence type="ECO:0000313" key="4">
    <source>
        <dbReference type="EMBL" id="MEL1245313.1"/>
    </source>
</evidence>
<protein>
    <submittedName>
        <fullName evidence="4">Outer membrane beta-barrel protein</fullName>
    </submittedName>
</protein>
<organism evidence="4 5">
    <name type="scientific">Flavobacterium arundinis</name>
    <dbReference type="NCBI Taxonomy" id="3139143"/>
    <lineage>
        <taxon>Bacteria</taxon>
        <taxon>Pseudomonadati</taxon>
        <taxon>Bacteroidota</taxon>
        <taxon>Flavobacteriia</taxon>
        <taxon>Flavobacteriales</taxon>
        <taxon>Flavobacteriaceae</taxon>
        <taxon>Flavobacterium</taxon>
    </lineage>
</organism>
<dbReference type="SUPFAM" id="SSF56925">
    <property type="entry name" value="OMPA-like"/>
    <property type="match status" value="1"/>
</dbReference>
<feature type="signal peptide" evidence="2">
    <location>
        <begin position="1"/>
        <end position="19"/>
    </location>
</feature>
<dbReference type="Proteomes" id="UP001464555">
    <property type="component" value="Unassembled WGS sequence"/>
</dbReference>
<feature type="chain" id="PRO_5045727468" evidence="2">
    <location>
        <begin position="20"/>
        <end position="200"/>
    </location>
</feature>
<proteinExistence type="predicted"/>
<reference evidence="4 5" key="1">
    <citation type="submission" date="2024-04" db="EMBL/GenBank/DDBJ databases">
        <title>Flavobacterium sp. DGU11 16S ribosomal RNA gene Genome sequencing and assembly.</title>
        <authorList>
            <person name="Park S."/>
        </authorList>
    </citation>
    <scope>NUCLEOTIDE SEQUENCE [LARGE SCALE GENOMIC DNA]</scope>
    <source>
        <strain evidence="4 5">DGU11</strain>
    </source>
</reference>
<dbReference type="Pfam" id="PF13505">
    <property type="entry name" value="OMP_b-brl"/>
    <property type="match status" value="1"/>
</dbReference>
<dbReference type="EMBL" id="JBBYHR010000008">
    <property type="protein sequence ID" value="MEL1245313.1"/>
    <property type="molecule type" value="Genomic_DNA"/>
</dbReference>
<keyword evidence="5" id="KW-1185">Reference proteome</keyword>
<evidence type="ECO:0000256" key="1">
    <source>
        <dbReference type="ARBA" id="ARBA00022729"/>
    </source>
</evidence>
<sequence>MKKLLFTMAALAAFGLAQAQEETATSGFAKNDVFVSGSLGFRSQKTGDEKINNFNVTPRVGYFVSDNIAVGAQLGFNSGKNTYNANGTMVEVKSTGFEAGAFARYYGTPGRAFSFFGQLSASYNTTKNESQGSESKVNGFSVGLAPGISYFVSDHIAFETTFGILNYSSSKPDANGAESTDTFNLNLNLSNVAFGIIYKF</sequence>
<comment type="caution">
    <text evidence="4">The sequence shown here is derived from an EMBL/GenBank/DDBJ whole genome shotgun (WGS) entry which is preliminary data.</text>
</comment>
<dbReference type="InterPro" id="IPR027385">
    <property type="entry name" value="Beta-barrel_OMP"/>
</dbReference>
<dbReference type="InterPro" id="IPR011250">
    <property type="entry name" value="OMP/PagP_B-barrel"/>
</dbReference>
<evidence type="ECO:0000256" key="2">
    <source>
        <dbReference type="SAM" id="SignalP"/>
    </source>
</evidence>
<keyword evidence="1 2" id="KW-0732">Signal</keyword>